<sequence>MVLVVLSDPANHTGGDWNELSVYFIRRGLRTPLRSLIESRIIDLELTDGRLSLLGWAAGYGHEDIVGPLLEAGGAKVVDTSRDGDGRTALARAAYSGNQAVVRLLVEDAGAAIDTRDKQDGAHVGSIGRTRGGGGGLFAKTWGGYKAQDEDGRTALILAVLSGHEVAVDCLLKFDVDNVIMVRDKDRKTALHQASKRKHVEVTLLLMAK</sequence>
<reference evidence="4" key="1">
    <citation type="journal article" date="2023" name="Mol. Phylogenet. Evol.">
        <title>Genome-scale phylogeny and comparative genomics of the fungal order Sordariales.</title>
        <authorList>
            <person name="Hensen N."/>
            <person name="Bonometti L."/>
            <person name="Westerberg I."/>
            <person name="Brannstrom I.O."/>
            <person name="Guillou S."/>
            <person name="Cros-Aarteil S."/>
            <person name="Calhoun S."/>
            <person name="Haridas S."/>
            <person name="Kuo A."/>
            <person name="Mondo S."/>
            <person name="Pangilinan J."/>
            <person name="Riley R."/>
            <person name="LaButti K."/>
            <person name="Andreopoulos B."/>
            <person name="Lipzen A."/>
            <person name="Chen C."/>
            <person name="Yan M."/>
            <person name="Daum C."/>
            <person name="Ng V."/>
            <person name="Clum A."/>
            <person name="Steindorff A."/>
            <person name="Ohm R.A."/>
            <person name="Martin F."/>
            <person name="Silar P."/>
            <person name="Natvig D.O."/>
            <person name="Lalanne C."/>
            <person name="Gautier V."/>
            <person name="Ament-Velasquez S.L."/>
            <person name="Kruys A."/>
            <person name="Hutchinson M.I."/>
            <person name="Powell A.J."/>
            <person name="Barry K."/>
            <person name="Miller A.N."/>
            <person name="Grigoriev I.V."/>
            <person name="Debuchy R."/>
            <person name="Gladieux P."/>
            <person name="Hiltunen Thoren M."/>
            <person name="Johannesson H."/>
        </authorList>
    </citation>
    <scope>NUCLEOTIDE SEQUENCE</scope>
    <source>
        <strain evidence="4">CBS 118394</strain>
    </source>
</reference>
<dbReference type="PANTHER" id="PTHR24198:SF165">
    <property type="entry name" value="ANKYRIN REPEAT-CONTAINING PROTEIN-RELATED"/>
    <property type="match status" value="1"/>
</dbReference>
<dbReference type="PROSITE" id="PS50088">
    <property type="entry name" value="ANK_REPEAT"/>
    <property type="match status" value="1"/>
</dbReference>
<name>A0AAE0IH32_9PEZI</name>
<feature type="repeat" description="ANK" evidence="3">
    <location>
        <begin position="85"/>
        <end position="118"/>
    </location>
</feature>
<evidence type="ECO:0000256" key="1">
    <source>
        <dbReference type="ARBA" id="ARBA00022737"/>
    </source>
</evidence>
<proteinExistence type="predicted"/>
<dbReference type="InterPro" id="IPR036770">
    <property type="entry name" value="Ankyrin_rpt-contain_sf"/>
</dbReference>
<dbReference type="Gene3D" id="1.25.40.20">
    <property type="entry name" value="Ankyrin repeat-containing domain"/>
    <property type="match status" value="2"/>
</dbReference>
<dbReference type="Pfam" id="PF12796">
    <property type="entry name" value="Ank_2"/>
    <property type="match status" value="2"/>
</dbReference>
<keyword evidence="5" id="KW-1185">Reference proteome</keyword>
<dbReference type="EMBL" id="JAUEDM010000002">
    <property type="protein sequence ID" value="KAK3325048.1"/>
    <property type="molecule type" value="Genomic_DNA"/>
</dbReference>
<dbReference type="InterPro" id="IPR002110">
    <property type="entry name" value="Ankyrin_rpt"/>
</dbReference>
<dbReference type="SMART" id="SM00248">
    <property type="entry name" value="ANK"/>
    <property type="match status" value="3"/>
</dbReference>
<evidence type="ECO:0000256" key="2">
    <source>
        <dbReference type="ARBA" id="ARBA00023043"/>
    </source>
</evidence>
<keyword evidence="1" id="KW-0677">Repeat</keyword>
<gene>
    <name evidence="4" type="ORF">B0H66DRAFT_599237</name>
</gene>
<dbReference type="PANTHER" id="PTHR24198">
    <property type="entry name" value="ANKYRIN REPEAT AND PROTEIN KINASE DOMAIN-CONTAINING PROTEIN"/>
    <property type="match status" value="1"/>
</dbReference>
<keyword evidence="2 3" id="KW-0040">ANK repeat</keyword>
<evidence type="ECO:0000256" key="3">
    <source>
        <dbReference type="PROSITE-ProRule" id="PRU00023"/>
    </source>
</evidence>
<organism evidence="4 5">
    <name type="scientific">Apodospora peruviana</name>
    <dbReference type="NCBI Taxonomy" id="516989"/>
    <lineage>
        <taxon>Eukaryota</taxon>
        <taxon>Fungi</taxon>
        <taxon>Dikarya</taxon>
        <taxon>Ascomycota</taxon>
        <taxon>Pezizomycotina</taxon>
        <taxon>Sordariomycetes</taxon>
        <taxon>Sordariomycetidae</taxon>
        <taxon>Sordariales</taxon>
        <taxon>Lasiosphaeriaceae</taxon>
        <taxon>Apodospora</taxon>
    </lineage>
</organism>
<dbReference type="AlphaFoldDB" id="A0AAE0IH32"/>
<comment type="caution">
    <text evidence="4">The sequence shown here is derived from an EMBL/GenBank/DDBJ whole genome shotgun (WGS) entry which is preliminary data.</text>
</comment>
<dbReference type="Proteomes" id="UP001283341">
    <property type="component" value="Unassembled WGS sequence"/>
</dbReference>
<accession>A0AAE0IH32</accession>
<reference evidence="4" key="2">
    <citation type="submission" date="2023-06" db="EMBL/GenBank/DDBJ databases">
        <authorList>
            <consortium name="Lawrence Berkeley National Laboratory"/>
            <person name="Haridas S."/>
            <person name="Hensen N."/>
            <person name="Bonometti L."/>
            <person name="Westerberg I."/>
            <person name="Brannstrom I.O."/>
            <person name="Guillou S."/>
            <person name="Cros-Aarteil S."/>
            <person name="Calhoun S."/>
            <person name="Kuo A."/>
            <person name="Mondo S."/>
            <person name="Pangilinan J."/>
            <person name="Riley R."/>
            <person name="Labutti K."/>
            <person name="Andreopoulos B."/>
            <person name="Lipzen A."/>
            <person name="Chen C."/>
            <person name="Yanf M."/>
            <person name="Daum C."/>
            <person name="Ng V."/>
            <person name="Clum A."/>
            <person name="Steindorff A."/>
            <person name="Ohm R."/>
            <person name="Martin F."/>
            <person name="Silar P."/>
            <person name="Natvig D."/>
            <person name="Lalanne C."/>
            <person name="Gautier V."/>
            <person name="Ament-Velasquez S.L."/>
            <person name="Kruys A."/>
            <person name="Hutchinson M.I."/>
            <person name="Powell A.J."/>
            <person name="Barry K."/>
            <person name="Miller A.N."/>
            <person name="Grigoriev I.V."/>
            <person name="Debuchy R."/>
            <person name="Gladieux P."/>
            <person name="Thoren M.H."/>
            <person name="Johannesson H."/>
        </authorList>
    </citation>
    <scope>NUCLEOTIDE SEQUENCE</scope>
    <source>
        <strain evidence="4">CBS 118394</strain>
    </source>
</reference>
<evidence type="ECO:0000313" key="5">
    <source>
        <dbReference type="Proteomes" id="UP001283341"/>
    </source>
</evidence>
<evidence type="ECO:0000313" key="4">
    <source>
        <dbReference type="EMBL" id="KAK3325048.1"/>
    </source>
</evidence>
<protein>
    <submittedName>
        <fullName evidence="4">Ankyrin repeat-containing domain protein</fullName>
    </submittedName>
</protein>
<dbReference type="SUPFAM" id="SSF48403">
    <property type="entry name" value="Ankyrin repeat"/>
    <property type="match status" value="1"/>
</dbReference>